<keyword evidence="2" id="KW-1185">Reference proteome</keyword>
<gene>
    <name evidence="1" type="ORF">CLG94_02945</name>
</gene>
<dbReference type="OrthoDB" id="5368533at2"/>
<protein>
    <submittedName>
        <fullName evidence="1">Uncharacterized protein</fullName>
    </submittedName>
</protein>
<comment type="caution">
    <text evidence="1">The sequence shown here is derived from an EMBL/GenBank/DDBJ whole genome shotgun (WGS) entry which is preliminary data.</text>
</comment>
<evidence type="ECO:0000313" key="1">
    <source>
        <dbReference type="EMBL" id="PTL36654.1"/>
    </source>
</evidence>
<reference evidence="2" key="2">
    <citation type="journal article" date="2018" name="Environ. Microbiol.">
        <title>Bloom of a denitrifying methanotroph, 'Candidatus Methylomirabilis limnetica', in a deep stratified lake.</title>
        <authorList>
            <person name="Graf J.S."/>
            <person name="Mayr M.J."/>
            <person name="Marchant H.K."/>
            <person name="Tienken D."/>
            <person name="Hach P.F."/>
            <person name="Brand A."/>
            <person name="Schubert C.J."/>
            <person name="Kuypers M.M."/>
            <person name="Milucka J."/>
        </authorList>
    </citation>
    <scope>NUCLEOTIDE SEQUENCE [LARGE SCALE GENOMIC DNA]</scope>
    <source>
        <strain evidence="2">Zug</strain>
    </source>
</reference>
<proteinExistence type="predicted"/>
<dbReference type="AlphaFoldDB" id="A0A2T4TZV7"/>
<organism evidence="1 2">
    <name type="scientific">Candidatus Methylomirabilis limnetica</name>
    <dbReference type="NCBI Taxonomy" id="2033718"/>
    <lineage>
        <taxon>Bacteria</taxon>
        <taxon>Candidatus Methylomirabilota</taxon>
        <taxon>Candidatus Methylomirabilia</taxon>
        <taxon>Candidatus Methylomirabilales</taxon>
        <taxon>Candidatus Methylomirabilaceae</taxon>
        <taxon>Candidatus Methylomirabilis</taxon>
    </lineage>
</organism>
<reference evidence="1 2" key="1">
    <citation type="submission" date="2017-09" db="EMBL/GenBank/DDBJ databases">
        <title>Bloom of a denitrifying methanotroph, Candidatus Methylomirabilis limnetica, in a deep stratified lake.</title>
        <authorList>
            <person name="Graf J.S."/>
            <person name="Marchant H.K."/>
            <person name="Tienken D."/>
            <person name="Hach P.F."/>
            <person name="Brand A."/>
            <person name="Schubert C.J."/>
            <person name="Kuypers M.M."/>
            <person name="Milucka J."/>
        </authorList>
    </citation>
    <scope>NUCLEOTIDE SEQUENCE [LARGE SCALE GENOMIC DNA]</scope>
    <source>
        <strain evidence="1 2">Zug</strain>
    </source>
</reference>
<accession>A0A2T4TZV7</accession>
<name>A0A2T4TZV7_9BACT</name>
<sequence>MTPGQLRAKIVAERAAWIRRMVASLRALPGESFETFQSDSRNIAAAESYLRRALEALHLPDSKSESGRILVEEGCYTCRVY</sequence>
<dbReference type="EMBL" id="NVQC01000013">
    <property type="protein sequence ID" value="PTL36654.1"/>
    <property type="molecule type" value="Genomic_DNA"/>
</dbReference>
<evidence type="ECO:0000313" key="2">
    <source>
        <dbReference type="Proteomes" id="UP000241436"/>
    </source>
</evidence>
<dbReference type="RefSeq" id="WP_133174611.1">
    <property type="nucleotide sequence ID" value="NZ_NVQC01000013.1"/>
</dbReference>
<dbReference type="Proteomes" id="UP000241436">
    <property type="component" value="Unassembled WGS sequence"/>
</dbReference>